<proteinExistence type="predicted"/>
<evidence type="ECO:0000313" key="1">
    <source>
        <dbReference type="EMBL" id="PWJ91709.1"/>
    </source>
</evidence>
<dbReference type="Proteomes" id="UP000245631">
    <property type="component" value="Unassembled WGS sequence"/>
</dbReference>
<protein>
    <submittedName>
        <fullName evidence="1">Uncharacterized protein</fullName>
    </submittedName>
</protein>
<dbReference type="EMBL" id="QGGH01000003">
    <property type="protein sequence ID" value="PWJ91709.1"/>
    <property type="molecule type" value="Genomic_DNA"/>
</dbReference>
<sequence>MVATEVGNAVPLPTVSTKIETRFATGSLAGLQNCTVPGCSRKSSLAIGTGRSAYYCRYHVQRKSRHGSHWHDTYPANELKPYLTAAKGWLDACRRASDVLATIAEMDRRLATAGRAEPAMNLRGLNAATRARIAFARLSDAEIPAKRLVAIYLAVAALIEDDFGSHRTRDFQIVQAAKAAHRLASGTHRRWAMWNPKGEDVPIEIHAYPRSSGLVLRKIGEAMGKVVDPLVGAAVPEIIRLKVERFGPHPSHHAAAE</sequence>
<evidence type="ECO:0000313" key="2">
    <source>
        <dbReference type="Proteomes" id="UP000245631"/>
    </source>
</evidence>
<name>A0A8E2WFK7_RHILI</name>
<dbReference type="AlphaFoldDB" id="A0A8E2WFK7"/>
<accession>A0A8E2WFK7</accession>
<organism evidence="1 2">
    <name type="scientific">Rhizobium loti</name>
    <name type="common">Mesorhizobium loti</name>
    <dbReference type="NCBI Taxonomy" id="381"/>
    <lineage>
        <taxon>Bacteria</taxon>
        <taxon>Pseudomonadati</taxon>
        <taxon>Pseudomonadota</taxon>
        <taxon>Alphaproteobacteria</taxon>
        <taxon>Hyphomicrobiales</taxon>
        <taxon>Phyllobacteriaceae</taxon>
        <taxon>Mesorhizobium</taxon>
    </lineage>
</organism>
<reference evidence="1 2" key="1">
    <citation type="submission" date="2018-05" db="EMBL/GenBank/DDBJ databases">
        <title>Genomic Encyclopedia of Type Strains, Phase IV (KMG-IV): sequencing the most valuable type-strain genomes for metagenomic binning, comparative biology and taxonomic classification.</title>
        <authorList>
            <person name="Goeker M."/>
        </authorList>
    </citation>
    <scope>NUCLEOTIDE SEQUENCE [LARGE SCALE GENOMIC DNA]</scope>
    <source>
        <strain evidence="1 2">DSM 2626</strain>
    </source>
</reference>
<comment type="caution">
    <text evidence="1">The sequence shown here is derived from an EMBL/GenBank/DDBJ whole genome shotgun (WGS) entry which is preliminary data.</text>
</comment>
<gene>
    <name evidence="1" type="ORF">C8D77_103407</name>
</gene>